<protein>
    <submittedName>
        <fullName evidence="5">Dehydrogenase/reductase SDR family member 7B</fullName>
    </submittedName>
</protein>
<keyword evidence="3" id="KW-0560">Oxidoreductase</keyword>
<dbReference type="PRINTS" id="PR00080">
    <property type="entry name" value="SDRFAMILY"/>
</dbReference>
<dbReference type="EMBL" id="MNBE01000670">
    <property type="protein sequence ID" value="OKO98650.1"/>
    <property type="molecule type" value="Genomic_DNA"/>
</dbReference>
<evidence type="ECO:0000313" key="6">
    <source>
        <dbReference type="Proteomes" id="UP000186955"/>
    </source>
</evidence>
<name>A0A1Q5TEK7_9EURO</name>
<keyword evidence="2" id="KW-0521">NADP</keyword>
<keyword evidence="6" id="KW-1185">Reference proteome</keyword>
<evidence type="ECO:0000256" key="3">
    <source>
        <dbReference type="ARBA" id="ARBA00023002"/>
    </source>
</evidence>
<evidence type="ECO:0000256" key="2">
    <source>
        <dbReference type="ARBA" id="ARBA00022857"/>
    </source>
</evidence>
<dbReference type="Gene3D" id="3.40.50.720">
    <property type="entry name" value="NAD(P)-binding Rossmann-like Domain"/>
    <property type="match status" value="1"/>
</dbReference>
<gene>
    <name evidence="5" type="ORF">PENSUB_9090</name>
</gene>
<dbReference type="PANTHER" id="PTHR43976">
    <property type="entry name" value="SHORT CHAIN DEHYDROGENASE"/>
    <property type="match status" value="1"/>
</dbReference>
<comment type="similarity">
    <text evidence="1 4">Belongs to the short-chain dehydrogenases/reductases (SDR) family.</text>
</comment>
<dbReference type="InterPro" id="IPR002347">
    <property type="entry name" value="SDR_fam"/>
</dbReference>
<dbReference type="InterPro" id="IPR020904">
    <property type="entry name" value="Sc_DH/Rdtase_CS"/>
</dbReference>
<dbReference type="InterPro" id="IPR051911">
    <property type="entry name" value="SDR_oxidoreductase"/>
</dbReference>
<evidence type="ECO:0000313" key="5">
    <source>
        <dbReference type="EMBL" id="OKO98650.1"/>
    </source>
</evidence>
<sequence length="289" mass="31597">MSNYHKQTWLITGASSGLGKSLALEVLGRGHAVLGTTREVQKAQETFPEFEETGGTWLPLDPGSKDTYDRAVKISESHDIDVVVNNAGYAFIGGAEDTSEDEVRSQMEVNFYGPLRVIRALLPRMRTKRSGSIVLISSGAGFIARPARGTYSASKFAIEAIHESLSHEIETFDIRVLIVEPGAFRTPFSSRLITPAQYQDNGGFSEGYQGTAVEQMVRGMRNSTEFMKLIKGDPRKAARAILDAVEGGHEYLRLPLGVDCVVALESKIGSLQRDLDLTREVARSTGVDE</sequence>
<dbReference type="GO" id="GO:0016491">
    <property type="term" value="F:oxidoreductase activity"/>
    <property type="evidence" value="ECO:0007669"/>
    <property type="project" value="UniProtKB-KW"/>
</dbReference>
<dbReference type="STRING" id="1316194.A0A1Q5TEK7"/>
<dbReference type="CDD" id="cd05374">
    <property type="entry name" value="17beta-HSD-like_SDR_c"/>
    <property type="match status" value="1"/>
</dbReference>
<dbReference type="OrthoDB" id="1274115at2759"/>
<evidence type="ECO:0000256" key="1">
    <source>
        <dbReference type="ARBA" id="ARBA00006484"/>
    </source>
</evidence>
<proteinExistence type="inferred from homology"/>
<dbReference type="InterPro" id="IPR036291">
    <property type="entry name" value="NAD(P)-bd_dom_sf"/>
</dbReference>
<organism evidence="5 6">
    <name type="scientific">Penicillium subrubescens</name>
    <dbReference type="NCBI Taxonomy" id="1316194"/>
    <lineage>
        <taxon>Eukaryota</taxon>
        <taxon>Fungi</taxon>
        <taxon>Dikarya</taxon>
        <taxon>Ascomycota</taxon>
        <taxon>Pezizomycotina</taxon>
        <taxon>Eurotiomycetes</taxon>
        <taxon>Eurotiomycetidae</taxon>
        <taxon>Eurotiales</taxon>
        <taxon>Aspergillaceae</taxon>
        <taxon>Penicillium</taxon>
    </lineage>
</organism>
<dbReference type="PRINTS" id="PR00081">
    <property type="entry name" value="GDHRDH"/>
</dbReference>
<dbReference type="AlphaFoldDB" id="A0A1Q5TEK7"/>
<evidence type="ECO:0000256" key="4">
    <source>
        <dbReference type="RuleBase" id="RU000363"/>
    </source>
</evidence>
<dbReference type="Proteomes" id="UP000186955">
    <property type="component" value="Unassembled WGS sequence"/>
</dbReference>
<comment type="caution">
    <text evidence="5">The sequence shown here is derived from an EMBL/GenBank/DDBJ whole genome shotgun (WGS) entry which is preliminary data.</text>
</comment>
<reference evidence="5 6" key="1">
    <citation type="submission" date="2016-10" db="EMBL/GenBank/DDBJ databases">
        <title>Genome sequence of the ascomycete fungus Penicillium subrubescens.</title>
        <authorList>
            <person name="De Vries R.P."/>
            <person name="Peng M."/>
            <person name="Dilokpimol A."/>
            <person name="Hilden K."/>
            <person name="Makela M.R."/>
            <person name="Grigoriev I."/>
            <person name="Riley R."/>
            <person name="Granchi Z."/>
        </authorList>
    </citation>
    <scope>NUCLEOTIDE SEQUENCE [LARGE SCALE GENOMIC DNA]</scope>
    <source>
        <strain evidence="5 6">CBS 132785</strain>
    </source>
</reference>
<accession>A0A1Q5TEK7</accession>
<dbReference type="SUPFAM" id="SSF51735">
    <property type="entry name" value="NAD(P)-binding Rossmann-fold domains"/>
    <property type="match status" value="1"/>
</dbReference>
<dbReference type="PROSITE" id="PS00061">
    <property type="entry name" value="ADH_SHORT"/>
    <property type="match status" value="1"/>
</dbReference>
<dbReference type="PANTHER" id="PTHR43976:SF16">
    <property type="entry name" value="SHORT-CHAIN DEHYDROGENASE_REDUCTASE FAMILY PROTEIN"/>
    <property type="match status" value="1"/>
</dbReference>
<dbReference type="Pfam" id="PF00106">
    <property type="entry name" value="adh_short"/>
    <property type="match status" value="1"/>
</dbReference>